<evidence type="ECO:0000256" key="1">
    <source>
        <dbReference type="SAM" id="SignalP"/>
    </source>
</evidence>
<comment type="caution">
    <text evidence="2">The sequence shown here is derived from an EMBL/GenBank/DDBJ whole genome shotgun (WGS) entry which is preliminary data.</text>
</comment>
<sequence length="310" mass="34261">MKEFTVKNRFRRALRSVCLLFGLCIPMLSPAASVLRQAPETHIIAGEVVDQRTGQAIAYASIGIVGEVPGTVSSEAGKFSFRVPASLQSKTVRCSALGYQPQELKVGELLTAMAAQKAVRIALVPQAVQLAEVNIKATKWKTKNLGGHAGQRAMIHHDFALSQLPLQENFGNEMGIRMNSGRRLAFLQQLNFCLSSNPYEMVKFRVNVYSVNAGVPFENVSPRDIYVTVQNKQQGWIAVDLAPYNLYVEQDFVLALEWIDCLPKEESLSLTIPGALPGFHAIYHKDTSQGNWRKLPPMGMGMNVVVQCEK</sequence>
<dbReference type="Pfam" id="PF13715">
    <property type="entry name" value="CarbopepD_reg_2"/>
    <property type="match status" value="1"/>
</dbReference>
<keyword evidence="3" id="KW-1185">Reference proteome</keyword>
<dbReference type="SUPFAM" id="SSF49464">
    <property type="entry name" value="Carboxypeptidase regulatory domain-like"/>
    <property type="match status" value="1"/>
</dbReference>
<keyword evidence="1" id="KW-0732">Signal</keyword>
<evidence type="ECO:0000313" key="2">
    <source>
        <dbReference type="EMBL" id="MBG8555026.1"/>
    </source>
</evidence>
<dbReference type="RefSeq" id="WP_196956049.1">
    <property type="nucleotide sequence ID" value="NZ_JADWYK010000010.1"/>
</dbReference>
<gene>
    <name evidence="2" type="ORF">I5L79_15845</name>
</gene>
<accession>A0ABS0L4F7</accession>
<organism evidence="2 3">
    <name type="scientific">Hymenobacter guriensis</name>
    <dbReference type="NCBI Taxonomy" id="2793065"/>
    <lineage>
        <taxon>Bacteria</taxon>
        <taxon>Pseudomonadati</taxon>
        <taxon>Bacteroidota</taxon>
        <taxon>Cytophagia</taxon>
        <taxon>Cytophagales</taxon>
        <taxon>Hymenobacteraceae</taxon>
        <taxon>Hymenobacter</taxon>
    </lineage>
</organism>
<dbReference type="Gene3D" id="2.60.40.1120">
    <property type="entry name" value="Carboxypeptidase-like, regulatory domain"/>
    <property type="match status" value="1"/>
</dbReference>
<feature type="chain" id="PRO_5046935445" evidence="1">
    <location>
        <begin position="32"/>
        <end position="310"/>
    </location>
</feature>
<reference evidence="2 3" key="1">
    <citation type="submission" date="2020-11" db="EMBL/GenBank/DDBJ databases">
        <title>Hymenobacter sp.</title>
        <authorList>
            <person name="Kim M.K."/>
        </authorList>
    </citation>
    <scope>NUCLEOTIDE SEQUENCE [LARGE SCALE GENOMIC DNA]</scope>
    <source>
        <strain evidence="2 3">BT594</strain>
    </source>
</reference>
<protein>
    <submittedName>
        <fullName evidence="2">Carboxypeptidase-like regulatory domain-containing protein</fullName>
    </submittedName>
</protein>
<dbReference type="Proteomes" id="UP000601099">
    <property type="component" value="Unassembled WGS sequence"/>
</dbReference>
<name>A0ABS0L4F7_9BACT</name>
<evidence type="ECO:0000313" key="3">
    <source>
        <dbReference type="Proteomes" id="UP000601099"/>
    </source>
</evidence>
<feature type="signal peptide" evidence="1">
    <location>
        <begin position="1"/>
        <end position="31"/>
    </location>
</feature>
<dbReference type="EMBL" id="JADWYK010000010">
    <property type="protein sequence ID" value="MBG8555026.1"/>
    <property type="molecule type" value="Genomic_DNA"/>
</dbReference>
<proteinExistence type="predicted"/>
<dbReference type="InterPro" id="IPR008969">
    <property type="entry name" value="CarboxyPept-like_regulatory"/>
</dbReference>